<accession>A0A0H5Q005</accession>
<organism evidence="2">
    <name type="scientific">uncultured prokaryote</name>
    <dbReference type="NCBI Taxonomy" id="198431"/>
    <lineage>
        <taxon>unclassified sequences</taxon>
        <taxon>environmental samples</taxon>
    </lineage>
</organism>
<dbReference type="AlphaFoldDB" id="A0A0H5Q005"/>
<sequence length="200" mass="21721">MKTLLKTLSFTAFLSAAALTVLLAMSCDEQKPAPGGGDKPEPETPEFSIGGVDVADYRIVYDSDDGESIARRAALELRTAFKSAGYELQVYSKDSDKKGNEILVGDCSRTDGYASGMTDPFAWKITLNEGRLQLEGGSSWGVLAAAKELAGKYISEKKSMDKGFAMEGSCRSTAIFDRPAGTNLRIFDWNIWNYSKTTIP</sequence>
<evidence type="ECO:0000256" key="1">
    <source>
        <dbReference type="SAM" id="MobiDB-lite"/>
    </source>
</evidence>
<reference evidence="2" key="1">
    <citation type="submission" date="2015-06" db="EMBL/GenBank/DDBJ databases">
        <authorList>
            <person name="Joergensen T."/>
        </authorList>
    </citation>
    <scope>NUCLEOTIDE SEQUENCE</scope>
    <source>
        <strain evidence="2">RGRH0580</strain>
    </source>
</reference>
<evidence type="ECO:0000313" key="2">
    <source>
        <dbReference type="EMBL" id="CRY95281.1"/>
    </source>
</evidence>
<name>A0A0H5Q005_9ZZZZ</name>
<dbReference type="EMBL" id="LN853211">
    <property type="protein sequence ID" value="CRY95281.1"/>
    <property type="molecule type" value="Genomic_DNA"/>
</dbReference>
<protein>
    <submittedName>
        <fullName evidence="2">Uncharacterized protein</fullName>
    </submittedName>
</protein>
<reference evidence="2" key="2">
    <citation type="submission" date="2015-07" db="EMBL/GenBank/DDBJ databases">
        <title>Plasmids, circular viruses and viroids from rat gut.</title>
        <authorList>
            <person name="Jorgensen T.J."/>
            <person name="Hansen M.A."/>
            <person name="Xu Z."/>
            <person name="Tabak M.A."/>
            <person name="Sorensen S.J."/>
            <person name="Hansen L.H."/>
        </authorList>
    </citation>
    <scope>NUCLEOTIDE SEQUENCE</scope>
    <source>
        <strain evidence="2">RGRH0580</strain>
    </source>
</reference>
<feature type="region of interest" description="Disordered" evidence="1">
    <location>
        <begin position="30"/>
        <end position="49"/>
    </location>
</feature>
<dbReference type="PROSITE" id="PS51257">
    <property type="entry name" value="PROKAR_LIPOPROTEIN"/>
    <property type="match status" value="1"/>
</dbReference>
<proteinExistence type="predicted"/>